<keyword evidence="5" id="KW-0969">Cilium</keyword>
<evidence type="ECO:0000313" key="5">
    <source>
        <dbReference type="EMBL" id="MBB5753358.1"/>
    </source>
</evidence>
<gene>
    <name evidence="5" type="ORF">GGQ63_002424</name>
</gene>
<dbReference type="InterPro" id="IPR050330">
    <property type="entry name" value="Bact_OuterMem_StrucFunc"/>
</dbReference>
<evidence type="ECO:0000313" key="6">
    <source>
        <dbReference type="Proteomes" id="UP000523821"/>
    </source>
</evidence>
<dbReference type="InterPro" id="IPR036737">
    <property type="entry name" value="OmpA-like_sf"/>
</dbReference>
<dbReference type="PANTHER" id="PTHR30329">
    <property type="entry name" value="STATOR ELEMENT OF FLAGELLAR MOTOR COMPLEX"/>
    <property type="match status" value="1"/>
</dbReference>
<evidence type="ECO:0000259" key="4">
    <source>
        <dbReference type="PROSITE" id="PS51123"/>
    </source>
</evidence>
<dbReference type="GO" id="GO:0016020">
    <property type="term" value="C:membrane"/>
    <property type="evidence" value="ECO:0007669"/>
    <property type="project" value="UniProtKB-UniRule"/>
</dbReference>
<dbReference type="InterPro" id="IPR006665">
    <property type="entry name" value="OmpA-like"/>
</dbReference>
<keyword evidence="3" id="KW-1133">Transmembrane helix</keyword>
<feature type="coiled-coil region" evidence="2">
    <location>
        <begin position="61"/>
        <end position="88"/>
    </location>
</feature>
<keyword evidence="3" id="KW-0812">Transmembrane</keyword>
<dbReference type="AlphaFoldDB" id="A0A7W9FMG5"/>
<evidence type="ECO:0000256" key="2">
    <source>
        <dbReference type="SAM" id="Coils"/>
    </source>
</evidence>
<sequence>MRAAFRRRSREDEEESVFVSMTDMTVSFLFILMIMLAFFASQFNPEDSVTRSEYDQVVDERDHLRADLALLRSRVAELEAEVKRLLAELSRKDPVEEYLKLTARVRQKILQHLRDRLRVDFPDLMIEISQEQDALRFQGDGLFASGESVLREDKRRIVETVAARLEEILPCYTFGPRSNWAAGCGEGAAIIEAVQIEGHTDATGDDRSNLDLSTRRANETFWAMLGREPTLVGHLNFREQPVLSVAGYGEMRPIADNATPAGRATNRRIDLRIIMYTPTVSGEIDEIRGRLGALPADGAGR</sequence>
<dbReference type="Proteomes" id="UP000523821">
    <property type="component" value="Unassembled WGS sequence"/>
</dbReference>
<reference evidence="5 6" key="1">
    <citation type="submission" date="2020-08" db="EMBL/GenBank/DDBJ databases">
        <title>Genomic Encyclopedia of Type Strains, Phase IV (KMG-IV): sequencing the most valuable type-strain genomes for metagenomic binning, comparative biology and taxonomic classification.</title>
        <authorList>
            <person name="Goeker M."/>
        </authorList>
    </citation>
    <scope>NUCLEOTIDE SEQUENCE [LARGE SCALE GENOMIC DNA]</scope>
    <source>
        <strain evidence="5 6">DSM 16268</strain>
    </source>
</reference>
<organism evidence="5 6">
    <name type="scientific">Prosthecomicrobium pneumaticum</name>
    <dbReference type="NCBI Taxonomy" id="81895"/>
    <lineage>
        <taxon>Bacteria</taxon>
        <taxon>Pseudomonadati</taxon>
        <taxon>Pseudomonadota</taxon>
        <taxon>Alphaproteobacteria</taxon>
        <taxon>Hyphomicrobiales</taxon>
        <taxon>Kaistiaceae</taxon>
        <taxon>Prosthecomicrobium</taxon>
    </lineage>
</organism>
<dbReference type="EMBL" id="JACHOO010000004">
    <property type="protein sequence ID" value="MBB5753358.1"/>
    <property type="molecule type" value="Genomic_DNA"/>
</dbReference>
<evidence type="ECO:0000256" key="3">
    <source>
        <dbReference type="SAM" id="Phobius"/>
    </source>
</evidence>
<dbReference type="PANTHER" id="PTHR30329:SF21">
    <property type="entry name" value="LIPOPROTEIN YIAD-RELATED"/>
    <property type="match status" value="1"/>
</dbReference>
<keyword evidence="1 3" id="KW-0472">Membrane</keyword>
<keyword evidence="5" id="KW-0966">Cell projection</keyword>
<dbReference type="RefSeq" id="WP_183856086.1">
    <property type="nucleotide sequence ID" value="NZ_JACHOO010000004.1"/>
</dbReference>
<protein>
    <submittedName>
        <fullName evidence="5">Flagellar motor protein MotB</fullName>
    </submittedName>
</protein>
<accession>A0A7W9FMG5</accession>
<dbReference type="CDD" id="cd07185">
    <property type="entry name" value="OmpA_C-like"/>
    <property type="match status" value="1"/>
</dbReference>
<evidence type="ECO:0000256" key="1">
    <source>
        <dbReference type="PROSITE-ProRule" id="PRU00473"/>
    </source>
</evidence>
<feature type="domain" description="OmpA-like" evidence="4">
    <location>
        <begin position="130"/>
        <end position="277"/>
    </location>
</feature>
<keyword evidence="6" id="KW-1185">Reference proteome</keyword>
<feature type="transmembrane region" description="Helical" evidence="3">
    <location>
        <begin position="21"/>
        <end position="40"/>
    </location>
</feature>
<dbReference type="PROSITE" id="PS51123">
    <property type="entry name" value="OMPA_2"/>
    <property type="match status" value="1"/>
</dbReference>
<dbReference type="SUPFAM" id="SSF103088">
    <property type="entry name" value="OmpA-like"/>
    <property type="match status" value="1"/>
</dbReference>
<dbReference type="Pfam" id="PF00691">
    <property type="entry name" value="OmpA"/>
    <property type="match status" value="1"/>
</dbReference>
<keyword evidence="5" id="KW-0282">Flagellum</keyword>
<proteinExistence type="predicted"/>
<dbReference type="Gene3D" id="3.30.1330.60">
    <property type="entry name" value="OmpA-like domain"/>
    <property type="match status" value="1"/>
</dbReference>
<comment type="caution">
    <text evidence="5">The sequence shown here is derived from an EMBL/GenBank/DDBJ whole genome shotgun (WGS) entry which is preliminary data.</text>
</comment>
<keyword evidence="2" id="KW-0175">Coiled coil</keyword>
<name>A0A7W9FMG5_9HYPH</name>